<dbReference type="PROSITE" id="PS51058">
    <property type="entry name" value="ZF_CXXC"/>
    <property type="match status" value="1"/>
</dbReference>
<feature type="compositionally biased region" description="Basic and acidic residues" evidence="20">
    <location>
        <begin position="812"/>
        <end position="822"/>
    </location>
</feature>
<keyword evidence="17" id="KW-0539">Nucleus</keyword>
<sequence length="1325" mass="149935">MFNETTVTEGSKRVKEKKIYSEEGIDDDEIEGKRTYSVEEKLKSTKYNKEFVKILKGEDFTVKYLQEHGLETPIVFHEKSGLGLRVPSENFKVSDVKQCVGSRRMLDVMDVNTQKGIEMSMRDWVQYYENTERSRLLNVISLEFSHTKLENYVESPALVRQVDWVDTVWPRHYKDCQTESTNIIDKMKYPKVQKYCLMSVKGCYTDFHVDFGGTSVWYHILHGKKVFWLIPPTPKNMEIYLTWVLSGKQGDIFLADKVEGCERITLHAGYTFIIPSGWIHGVYTPEDSLVFGGNFLHNYNMETQLTVSDIEDRTHVPHKFRYPFYAEIAWYVLAQYLCCLTGKQCIELPSENQEDEKPDCQDDSRPSSRCSQENGQMESKNSPEIGTSNISKSIKIELTRIDHQSVKKSPSADDEKSAIKLKQSPRKSTSDSCSSADTEIYERPDDIAGHHGDIDFSNVSKEITSKASKLKMNEDSNSSAGSIEIRRTKRERKNVHLTKWEIKGLKKMIEWLEDLPPSKKGIPKDLIDPEGVLREAKQLVIDHLQDNAQLAITGEAITYWPPSKKVIKPKKQYTSTGQKAPKAAKGKLQKSEVVRRRRTRCKKCEPCTRSDCGECNFCKDMKKFGGSGRMKQCCKSKQCLSPVLPHNATCLICNKADQPEPNQLMECSLCWEIIHVPCLHQKYENLNSEGVINEDIRQQWECPKCLHDTSKGPLQLRVKTEVKNEDPIAVPAVSIPDVKNTPKETEGKRVTVKEQMHSPISYASETDLDEVALEMECYDDAAVSPQKVTTDNQEPIKGKKDGLKKKLTAKRKITDGIKEKKSSPAMSKQRSPLKMKKSITNVKASPLKKTIKPDDHGDVIDNPLPTSEEVQGTPKGDNPKTNGVAKTPESVKTRSGRTIKRSPTLSDENMTSDHMAKRPRREALTSPRGRRLYGFKKFRRSAGSKVRKKLSTEALDLVENVMDIDVPSTSYVEHGANHTPSKSGFRGQGQGKKRKKLIESAPNNTNDLQKPNKLFAPGRGDITPEIIAPLKIEPLKDIKRYVIRPPPPPPPADYFVMNNGKNHPLCREIWMKIFAHLNPTSLVKSLGCCKTWNRWCMHHTLWKTINLSGKYIYQVHLIGIVKRQPSTLILKSSKLTHKQLAWLLARIPQLKTLSLSSCSWAVVSALGFAVCPLLYSLDISWITMSDEQFRDIIRPPADRHPGMVDISRLHKLKHLSVAGTEISNTSLSEIPNHLISLEKLDISYCPRMTDDGIRQLLLPGNSVTQSLIALDISGCTKITDRAGDSFQHCTQLQTVKMASSPHISAKIRKKCPVVSFITQSSFQIT</sequence>
<evidence type="ECO:0000259" key="22">
    <source>
        <dbReference type="PROSITE" id="PS51058"/>
    </source>
</evidence>
<keyword evidence="12 24" id="KW-0560">Oxidoreductase</keyword>
<comment type="cofactor">
    <cofactor evidence="1">
        <name>Fe(2+)</name>
        <dbReference type="ChEBI" id="CHEBI:29033"/>
    </cofactor>
</comment>
<feature type="region of interest" description="Disordered" evidence="20">
    <location>
        <begin position="972"/>
        <end position="995"/>
    </location>
</feature>
<evidence type="ECO:0000256" key="6">
    <source>
        <dbReference type="ARBA" id="ARBA00022614"/>
    </source>
</evidence>
<dbReference type="Gene3D" id="1.20.58.1360">
    <property type="match status" value="1"/>
</dbReference>
<dbReference type="PANTHER" id="PTHR23123">
    <property type="entry name" value="PHD/F-BOX CONTAINING PROTEIN"/>
    <property type="match status" value="1"/>
</dbReference>
<comment type="similarity">
    <text evidence="3">Belongs to the JHDM1 histone demethylase family.</text>
</comment>
<dbReference type="CDD" id="cd21743">
    <property type="entry name" value="CTD_KDM2A_2B-like"/>
    <property type="match status" value="1"/>
</dbReference>
<feature type="compositionally biased region" description="Polar residues" evidence="20">
    <location>
        <begin position="426"/>
        <end position="437"/>
    </location>
</feature>
<evidence type="ECO:0000256" key="5">
    <source>
        <dbReference type="ARBA" id="ARBA00022491"/>
    </source>
</evidence>
<feature type="compositionally biased region" description="Basic and acidic residues" evidence="20">
    <location>
        <begin position="401"/>
        <end position="418"/>
    </location>
</feature>
<dbReference type="SUPFAM" id="SSF57903">
    <property type="entry name" value="FYVE/PHD zinc finger"/>
    <property type="match status" value="1"/>
</dbReference>
<dbReference type="InterPro" id="IPR003347">
    <property type="entry name" value="JmjC_dom"/>
</dbReference>
<dbReference type="PROSITE" id="PS50016">
    <property type="entry name" value="ZF_PHD_2"/>
    <property type="match status" value="1"/>
</dbReference>
<evidence type="ECO:0000256" key="2">
    <source>
        <dbReference type="ARBA" id="ARBA00004123"/>
    </source>
</evidence>
<dbReference type="Gene3D" id="3.80.10.10">
    <property type="entry name" value="Ribonuclease Inhibitor"/>
    <property type="match status" value="1"/>
</dbReference>
<proteinExistence type="inferred from homology"/>
<organism evidence="24 25">
    <name type="scientific">Mytilus galloprovincialis</name>
    <name type="common">Mediterranean mussel</name>
    <dbReference type="NCBI Taxonomy" id="29158"/>
    <lineage>
        <taxon>Eukaryota</taxon>
        <taxon>Metazoa</taxon>
        <taxon>Spiralia</taxon>
        <taxon>Lophotrochozoa</taxon>
        <taxon>Mollusca</taxon>
        <taxon>Bivalvia</taxon>
        <taxon>Autobranchia</taxon>
        <taxon>Pteriomorphia</taxon>
        <taxon>Mytilida</taxon>
        <taxon>Mytiloidea</taxon>
        <taxon>Mytilidae</taxon>
        <taxon>Mytilinae</taxon>
        <taxon>Mytilus</taxon>
    </lineage>
</organism>
<dbReference type="GO" id="GO:0003677">
    <property type="term" value="F:DNA binding"/>
    <property type="evidence" value="ECO:0007669"/>
    <property type="project" value="UniProtKB-KW"/>
</dbReference>
<dbReference type="GO" id="GO:0140680">
    <property type="term" value="F:histone H3K36me/H3K36me2 demethylase activity"/>
    <property type="evidence" value="ECO:0007669"/>
    <property type="project" value="UniProtKB-EC"/>
</dbReference>
<evidence type="ECO:0000256" key="15">
    <source>
        <dbReference type="ARBA" id="ARBA00023125"/>
    </source>
</evidence>
<keyword evidence="25" id="KW-1185">Reference proteome</keyword>
<evidence type="ECO:0000256" key="3">
    <source>
        <dbReference type="ARBA" id="ARBA00008037"/>
    </source>
</evidence>
<evidence type="ECO:0000256" key="20">
    <source>
        <dbReference type="SAM" id="MobiDB-lite"/>
    </source>
</evidence>
<protein>
    <recommendedName>
        <fullName evidence="4">[histone H3]-dimethyl-L-lysine(36) demethylase</fullName>
        <ecNumber evidence="4">1.14.11.27</ecNumber>
    </recommendedName>
</protein>
<feature type="domain" description="CXXC-type" evidence="22">
    <location>
        <begin position="594"/>
        <end position="640"/>
    </location>
</feature>
<keyword evidence="8 19" id="KW-0863">Zinc-finger</keyword>
<dbReference type="InterPro" id="IPR041070">
    <property type="entry name" value="JHD"/>
</dbReference>
<accession>A0A8B6CHQ3</accession>
<feature type="region of interest" description="Disordered" evidence="20">
    <location>
        <begin position="351"/>
        <end position="389"/>
    </location>
</feature>
<dbReference type="InterPro" id="IPR011011">
    <property type="entry name" value="Znf_FYVE_PHD"/>
</dbReference>
<dbReference type="InterPro" id="IPR013083">
    <property type="entry name" value="Znf_RING/FYVE/PHD"/>
</dbReference>
<dbReference type="CDD" id="cd15555">
    <property type="entry name" value="PHD_KDM2A_2B"/>
    <property type="match status" value="1"/>
</dbReference>
<evidence type="ECO:0000256" key="14">
    <source>
        <dbReference type="ARBA" id="ARBA00023015"/>
    </source>
</evidence>
<dbReference type="OrthoDB" id="5876800at2759"/>
<keyword evidence="15" id="KW-0238">DNA-binding</keyword>
<evidence type="ECO:0000256" key="4">
    <source>
        <dbReference type="ARBA" id="ARBA00013246"/>
    </source>
</evidence>
<dbReference type="PROSITE" id="PS51184">
    <property type="entry name" value="JMJC"/>
    <property type="match status" value="1"/>
</dbReference>
<evidence type="ECO:0000256" key="12">
    <source>
        <dbReference type="ARBA" id="ARBA00023002"/>
    </source>
</evidence>
<keyword evidence="10" id="KW-0156">Chromatin regulator</keyword>
<dbReference type="Pfam" id="PF16866">
    <property type="entry name" value="PHD_4"/>
    <property type="match status" value="1"/>
</dbReference>
<dbReference type="Pfam" id="PF12937">
    <property type="entry name" value="F-box-like"/>
    <property type="match status" value="1"/>
</dbReference>
<keyword evidence="16" id="KW-0804">Transcription</keyword>
<dbReference type="GO" id="GO:0005634">
    <property type="term" value="C:nucleus"/>
    <property type="evidence" value="ECO:0007669"/>
    <property type="project" value="UniProtKB-SubCell"/>
</dbReference>
<gene>
    <name evidence="24" type="ORF">MGAL_10B003518</name>
</gene>
<reference evidence="24" key="1">
    <citation type="submission" date="2018-11" db="EMBL/GenBank/DDBJ databases">
        <authorList>
            <person name="Alioto T."/>
            <person name="Alioto T."/>
        </authorList>
    </citation>
    <scope>NUCLEOTIDE SEQUENCE</scope>
</reference>
<evidence type="ECO:0000313" key="25">
    <source>
        <dbReference type="Proteomes" id="UP000596742"/>
    </source>
</evidence>
<keyword evidence="11" id="KW-0223">Dioxygenase</keyword>
<evidence type="ECO:0000259" key="21">
    <source>
        <dbReference type="PROSITE" id="PS50016"/>
    </source>
</evidence>
<dbReference type="InterPro" id="IPR057207">
    <property type="entry name" value="FBXL15_LRR"/>
</dbReference>
<dbReference type="EC" id="1.14.11.27" evidence="4"/>
<keyword evidence="7" id="KW-0479">Metal-binding</keyword>
<dbReference type="SMART" id="SM00367">
    <property type="entry name" value="LRR_CC"/>
    <property type="match status" value="3"/>
</dbReference>
<evidence type="ECO:0000256" key="16">
    <source>
        <dbReference type="ARBA" id="ARBA00023163"/>
    </source>
</evidence>
<dbReference type="Pfam" id="PF17811">
    <property type="entry name" value="JHD"/>
    <property type="match status" value="1"/>
</dbReference>
<dbReference type="Gene3D" id="6.10.280.250">
    <property type="match status" value="1"/>
</dbReference>
<evidence type="ECO:0000256" key="11">
    <source>
        <dbReference type="ARBA" id="ARBA00022964"/>
    </source>
</evidence>
<dbReference type="InterPro" id="IPR006553">
    <property type="entry name" value="Leu-rich_rpt_Cys-con_subtyp"/>
</dbReference>
<dbReference type="InterPro" id="IPR019787">
    <property type="entry name" value="Znf_PHD-finger"/>
</dbReference>
<comment type="catalytic activity">
    <reaction evidence="18">
        <text>N(6),N(6)-dimethyl-L-lysyl(36)-[histone H3] + 2 2-oxoglutarate + 2 O2 = L-lysyl(36)-[histone H3] + 2 formaldehyde + 2 succinate + 2 CO2</text>
        <dbReference type="Rhea" id="RHEA:42032"/>
        <dbReference type="Rhea" id="RHEA-COMP:9785"/>
        <dbReference type="Rhea" id="RHEA-COMP:9787"/>
        <dbReference type="ChEBI" id="CHEBI:15379"/>
        <dbReference type="ChEBI" id="CHEBI:16526"/>
        <dbReference type="ChEBI" id="CHEBI:16810"/>
        <dbReference type="ChEBI" id="CHEBI:16842"/>
        <dbReference type="ChEBI" id="CHEBI:29969"/>
        <dbReference type="ChEBI" id="CHEBI:30031"/>
        <dbReference type="ChEBI" id="CHEBI:61976"/>
        <dbReference type="EC" id="1.14.11.27"/>
    </reaction>
</comment>
<feature type="compositionally biased region" description="Polar residues" evidence="20">
    <location>
        <begin position="367"/>
        <end position="389"/>
    </location>
</feature>
<dbReference type="InterPro" id="IPR001965">
    <property type="entry name" value="Znf_PHD"/>
</dbReference>
<evidence type="ECO:0000259" key="23">
    <source>
        <dbReference type="PROSITE" id="PS51184"/>
    </source>
</evidence>
<dbReference type="EMBL" id="UYJE01001744">
    <property type="protein sequence ID" value="VDI04812.1"/>
    <property type="molecule type" value="Genomic_DNA"/>
</dbReference>
<name>A0A8B6CHQ3_MYTGA</name>
<dbReference type="InterPro" id="IPR032675">
    <property type="entry name" value="LRR_dom_sf"/>
</dbReference>
<feature type="region of interest" description="Disordered" evidence="20">
    <location>
        <begin position="401"/>
        <end position="437"/>
    </location>
</feature>
<dbReference type="InterPro" id="IPR001810">
    <property type="entry name" value="F-box_dom"/>
</dbReference>
<comment type="caution">
    <text evidence="24">The sequence shown here is derived from an EMBL/GenBank/DDBJ whole genome shotgun (WGS) entry which is preliminary data.</text>
</comment>
<dbReference type="SMART" id="SM00249">
    <property type="entry name" value="PHD"/>
    <property type="match status" value="1"/>
</dbReference>
<evidence type="ECO:0000256" key="19">
    <source>
        <dbReference type="PROSITE-ProRule" id="PRU00509"/>
    </source>
</evidence>
<evidence type="ECO:0000256" key="8">
    <source>
        <dbReference type="ARBA" id="ARBA00022771"/>
    </source>
</evidence>
<keyword evidence="13" id="KW-0408">Iron</keyword>
<evidence type="ECO:0000256" key="13">
    <source>
        <dbReference type="ARBA" id="ARBA00023004"/>
    </source>
</evidence>
<keyword evidence="14" id="KW-0805">Transcription regulation</keyword>
<dbReference type="Gene3D" id="3.30.40.10">
    <property type="entry name" value="Zinc/RING finger domain, C3HC4 (zinc finger)"/>
    <property type="match status" value="1"/>
</dbReference>
<dbReference type="InterPro" id="IPR050690">
    <property type="entry name" value="JHDM1_Histone_Demethylase"/>
</dbReference>
<dbReference type="SUPFAM" id="SSF52047">
    <property type="entry name" value="RNI-like"/>
    <property type="match status" value="1"/>
</dbReference>
<feature type="region of interest" description="Disordered" evidence="20">
    <location>
        <begin position="784"/>
        <end position="929"/>
    </location>
</feature>
<comment type="subcellular location">
    <subcellularLocation>
        <location evidence="2">Nucleus</location>
    </subcellularLocation>
</comment>
<evidence type="ECO:0000256" key="17">
    <source>
        <dbReference type="ARBA" id="ARBA00023242"/>
    </source>
</evidence>
<evidence type="ECO:0000256" key="18">
    <source>
        <dbReference type="ARBA" id="ARBA00047915"/>
    </source>
</evidence>
<dbReference type="SUPFAM" id="SSF51197">
    <property type="entry name" value="Clavaminate synthase-like"/>
    <property type="match status" value="1"/>
</dbReference>
<dbReference type="Gene3D" id="2.60.120.650">
    <property type="entry name" value="Cupin"/>
    <property type="match status" value="1"/>
</dbReference>
<dbReference type="Pfam" id="PF02008">
    <property type="entry name" value="zf-CXXC"/>
    <property type="match status" value="1"/>
</dbReference>
<evidence type="ECO:0000313" key="24">
    <source>
        <dbReference type="EMBL" id="VDI04812.1"/>
    </source>
</evidence>
<dbReference type="FunFam" id="2.60.120.650:FF:000005">
    <property type="entry name" value="lysine-specific demethylase 2A isoform X1"/>
    <property type="match status" value="1"/>
</dbReference>
<keyword evidence="6" id="KW-0433">Leucine-rich repeat</keyword>
<dbReference type="InterPro" id="IPR002857">
    <property type="entry name" value="Znf_CXXC"/>
</dbReference>
<feature type="domain" description="JmjC" evidence="23">
    <location>
        <begin position="144"/>
        <end position="312"/>
    </location>
</feature>
<dbReference type="Pfam" id="PF25372">
    <property type="entry name" value="DUF7885"/>
    <property type="match status" value="1"/>
</dbReference>
<evidence type="ECO:0000256" key="9">
    <source>
        <dbReference type="ARBA" id="ARBA00022833"/>
    </source>
</evidence>
<feature type="compositionally biased region" description="Basic residues" evidence="20">
    <location>
        <begin position="802"/>
        <end position="811"/>
    </location>
</feature>
<feature type="domain" description="PHD-type" evidence="21">
    <location>
        <begin position="647"/>
        <end position="708"/>
    </location>
</feature>
<evidence type="ECO:0000256" key="7">
    <source>
        <dbReference type="ARBA" id="ARBA00022723"/>
    </source>
</evidence>
<dbReference type="Proteomes" id="UP000596742">
    <property type="component" value="Unassembled WGS sequence"/>
</dbReference>
<keyword evidence="9" id="KW-0862">Zinc</keyword>
<dbReference type="GO" id="GO:0008270">
    <property type="term" value="F:zinc ion binding"/>
    <property type="evidence" value="ECO:0007669"/>
    <property type="project" value="UniProtKB-KW"/>
</dbReference>
<evidence type="ECO:0000256" key="1">
    <source>
        <dbReference type="ARBA" id="ARBA00001954"/>
    </source>
</evidence>
<dbReference type="CDD" id="cd22122">
    <property type="entry name" value="F-box_JHDM"/>
    <property type="match status" value="1"/>
</dbReference>
<keyword evidence="5" id="KW-0678">Repressor</keyword>
<dbReference type="SMART" id="SM00558">
    <property type="entry name" value="JmjC"/>
    <property type="match status" value="1"/>
</dbReference>
<evidence type="ECO:0000256" key="10">
    <source>
        <dbReference type="ARBA" id="ARBA00022853"/>
    </source>
</evidence>
<dbReference type="SMART" id="SM00256">
    <property type="entry name" value="FBOX"/>
    <property type="match status" value="1"/>
</dbReference>